<proteinExistence type="predicted"/>
<dbReference type="AlphaFoldDB" id="A0A0F9A9C7"/>
<name>A0A0F9A9C7_9ZZZZ</name>
<feature type="non-terminal residue" evidence="1">
    <location>
        <position position="29"/>
    </location>
</feature>
<sequence>MKGTIEVEIGIKVKDVPPQEAEAFLLNFA</sequence>
<comment type="caution">
    <text evidence="1">The sequence shown here is derived from an EMBL/GenBank/DDBJ whole genome shotgun (WGS) entry which is preliminary data.</text>
</comment>
<dbReference type="EMBL" id="LAZR01058951">
    <property type="protein sequence ID" value="KKK68826.1"/>
    <property type="molecule type" value="Genomic_DNA"/>
</dbReference>
<accession>A0A0F9A9C7</accession>
<reference evidence="1" key="1">
    <citation type="journal article" date="2015" name="Nature">
        <title>Complex archaea that bridge the gap between prokaryotes and eukaryotes.</title>
        <authorList>
            <person name="Spang A."/>
            <person name="Saw J.H."/>
            <person name="Jorgensen S.L."/>
            <person name="Zaremba-Niedzwiedzka K."/>
            <person name="Martijn J."/>
            <person name="Lind A.E."/>
            <person name="van Eijk R."/>
            <person name="Schleper C."/>
            <person name="Guy L."/>
            <person name="Ettema T.J."/>
        </authorList>
    </citation>
    <scope>NUCLEOTIDE SEQUENCE</scope>
</reference>
<organism evidence="1">
    <name type="scientific">marine sediment metagenome</name>
    <dbReference type="NCBI Taxonomy" id="412755"/>
    <lineage>
        <taxon>unclassified sequences</taxon>
        <taxon>metagenomes</taxon>
        <taxon>ecological metagenomes</taxon>
    </lineage>
</organism>
<gene>
    <name evidence="1" type="ORF">LCGC14_2940190</name>
</gene>
<evidence type="ECO:0000313" key="1">
    <source>
        <dbReference type="EMBL" id="KKK68826.1"/>
    </source>
</evidence>
<protein>
    <submittedName>
        <fullName evidence="1">Uncharacterized protein</fullName>
    </submittedName>
</protein>